<feature type="compositionally biased region" description="Basic and acidic residues" evidence="2">
    <location>
        <begin position="209"/>
        <end position="225"/>
    </location>
</feature>
<dbReference type="GO" id="GO:0008270">
    <property type="term" value="F:zinc ion binding"/>
    <property type="evidence" value="ECO:0007669"/>
    <property type="project" value="UniProtKB-KW"/>
</dbReference>
<feature type="region of interest" description="Disordered" evidence="2">
    <location>
        <begin position="202"/>
        <end position="243"/>
    </location>
</feature>
<feature type="domain" description="C2H2-type" evidence="3">
    <location>
        <begin position="111"/>
        <end position="138"/>
    </location>
</feature>
<evidence type="ECO:0000256" key="2">
    <source>
        <dbReference type="SAM" id="MobiDB-lite"/>
    </source>
</evidence>
<feature type="domain" description="C2H2-type" evidence="3">
    <location>
        <begin position="18"/>
        <end position="45"/>
    </location>
</feature>
<sequence length="280" mass="30508">MVRTSMGDLQENRGRGPYTCKICGKTCVSGRSLGGHMRKHLSERQAQIQSAKSPIAVVKEGDGIGTSGKEETRLADPDHNPPGYELRDNPKKSRRISPESAAAKPGRKISCHCKECGRGFFSDKAMYGHMKTHSKKSSPNPPAAAAADAVHSEKTLAPVRRKRSRTHYRNHPSLPEKEAAAALLLLAANRVNFHPTPFSADDNSAYYGGRHEYSGERQPDRERSPKRLRPSSSSTDARVEGSSAVEYRSNAAMCVVGGAFKWSPEPPPRCAGFVRCVAAK</sequence>
<protein>
    <recommendedName>
        <fullName evidence="3">C2H2-type domain-containing protein</fullName>
    </recommendedName>
</protein>
<evidence type="ECO:0000256" key="1">
    <source>
        <dbReference type="PROSITE-ProRule" id="PRU00042"/>
    </source>
</evidence>
<dbReference type="PROSITE" id="PS50157">
    <property type="entry name" value="ZINC_FINGER_C2H2_2"/>
    <property type="match status" value="2"/>
</dbReference>
<dbReference type="Proteomes" id="UP000015453">
    <property type="component" value="Unassembled WGS sequence"/>
</dbReference>
<gene>
    <name evidence="4" type="ORF">M569_00602</name>
</gene>
<evidence type="ECO:0000313" key="5">
    <source>
        <dbReference type="Proteomes" id="UP000015453"/>
    </source>
</evidence>
<feature type="region of interest" description="Disordered" evidence="2">
    <location>
        <begin position="131"/>
        <end position="153"/>
    </location>
</feature>
<comment type="caution">
    <text evidence="4">The sequence shown here is derived from an EMBL/GenBank/DDBJ whole genome shotgun (WGS) entry which is preliminary data.</text>
</comment>
<keyword evidence="1" id="KW-0863">Zinc-finger</keyword>
<dbReference type="PROSITE" id="PS00028">
    <property type="entry name" value="ZINC_FINGER_C2H2_1"/>
    <property type="match status" value="2"/>
</dbReference>
<keyword evidence="5" id="KW-1185">Reference proteome</keyword>
<dbReference type="SUPFAM" id="SSF57667">
    <property type="entry name" value="beta-beta-alpha zinc fingers"/>
    <property type="match status" value="1"/>
</dbReference>
<dbReference type="InterPro" id="IPR036236">
    <property type="entry name" value="Znf_C2H2_sf"/>
</dbReference>
<organism evidence="4 5">
    <name type="scientific">Genlisea aurea</name>
    <dbReference type="NCBI Taxonomy" id="192259"/>
    <lineage>
        <taxon>Eukaryota</taxon>
        <taxon>Viridiplantae</taxon>
        <taxon>Streptophyta</taxon>
        <taxon>Embryophyta</taxon>
        <taxon>Tracheophyta</taxon>
        <taxon>Spermatophyta</taxon>
        <taxon>Magnoliopsida</taxon>
        <taxon>eudicotyledons</taxon>
        <taxon>Gunneridae</taxon>
        <taxon>Pentapetalae</taxon>
        <taxon>asterids</taxon>
        <taxon>lamiids</taxon>
        <taxon>Lamiales</taxon>
        <taxon>Lentibulariaceae</taxon>
        <taxon>Genlisea</taxon>
    </lineage>
</organism>
<dbReference type="Pfam" id="PF13912">
    <property type="entry name" value="zf-C2H2_6"/>
    <property type="match status" value="2"/>
</dbReference>
<keyword evidence="1" id="KW-0479">Metal-binding</keyword>
<dbReference type="SMART" id="SM00355">
    <property type="entry name" value="ZnF_C2H2"/>
    <property type="match status" value="2"/>
</dbReference>
<feature type="compositionally biased region" description="Basic and acidic residues" evidence="2">
    <location>
        <begin position="68"/>
        <end position="91"/>
    </location>
</feature>
<dbReference type="Gene3D" id="3.30.160.60">
    <property type="entry name" value="Classic Zinc Finger"/>
    <property type="match status" value="1"/>
</dbReference>
<accession>S8EDU9</accession>
<keyword evidence="1" id="KW-0862">Zinc</keyword>
<name>S8EDU9_9LAMI</name>
<dbReference type="OrthoDB" id="6077919at2759"/>
<reference evidence="4 5" key="1">
    <citation type="journal article" date="2013" name="BMC Genomics">
        <title>The miniature genome of a carnivorous plant Genlisea aurea contains a low number of genes and short non-coding sequences.</title>
        <authorList>
            <person name="Leushkin E.V."/>
            <person name="Sutormin R.A."/>
            <person name="Nabieva E.R."/>
            <person name="Penin A.A."/>
            <person name="Kondrashov A.S."/>
            <person name="Logacheva M.D."/>
        </authorList>
    </citation>
    <scope>NUCLEOTIDE SEQUENCE [LARGE SCALE GENOMIC DNA]</scope>
</reference>
<feature type="region of interest" description="Disordered" evidence="2">
    <location>
        <begin position="59"/>
        <end position="104"/>
    </location>
</feature>
<dbReference type="PANTHER" id="PTHR46869">
    <property type="entry name" value="C2H2-LIKE ZINC FINGER PROTEIN"/>
    <property type="match status" value="1"/>
</dbReference>
<evidence type="ECO:0000313" key="4">
    <source>
        <dbReference type="EMBL" id="EPS74153.1"/>
    </source>
</evidence>
<dbReference type="InterPro" id="IPR013087">
    <property type="entry name" value="Znf_C2H2_type"/>
</dbReference>
<dbReference type="AlphaFoldDB" id="S8EDU9"/>
<proteinExistence type="predicted"/>
<dbReference type="PANTHER" id="PTHR46869:SF7">
    <property type="entry name" value="ZINC FINGER PROTEIN ZAT9-LIKE"/>
    <property type="match status" value="1"/>
</dbReference>
<evidence type="ECO:0000259" key="3">
    <source>
        <dbReference type="PROSITE" id="PS50157"/>
    </source>
</evidence>
<dbReference type="EMBL" id="AUSU01000160">
    <property type="protein sequence ID" value="EPS74153.1"/>
    <property type="molecule type" value="Genomic_DNA"/>
</dbReference>